<organism evidence="1 2">
    <name type="scientific">Salipaludibacillus aurantiacus</name>
    <dbReference type="NCBI Taxonomy" id="1601833"/>
    <lineage>
        <taxon>Bacteria</taxon>
        <taxon>Bacillati</taxon>
        <taxon>Bacillota</taxon>
        <taxon>Bacilli</taxon>
        <taxon>Bacillales</taxon>
        <taxon>Bacillaceae</taxon>
    </lineage>
</organism>
<dbReference type="STRING" id="1601833.SAMN05518684_105183"/>
<gene>
    <name evidence="1" type="ORF">SAMN05518684_105183</name>
</gene>
<dbReference type="OrthoDB" id="2654667at2"/>
<reference evidence="2" key="1">
    <citation type="submission" date="2016-10" db="EMBL/GenBank/DDBJ databases">
        <authorList>
            <person name="Varghese N."/>
            <person name="Submissions S."/>
        </authorList>
    </citation>
    <scope>NUCLEOTIDE SEQUENCE [LARGE SCALE GENOMIC DNA]</scope>
    <source>
        <strain evidence="2">S9</strain>
    </source>
</reference>
<dbReference type="AlphaFoldDB" id="A0A1H9TAB0"/>
<protein>
    <recommendedName>
        <fullName evidence="3">Lipoprotein</fullName>
    </recommendedName>
</protein>
<dbReference type="Pfam" id="PF13798">
    <property type="entry name" value="PCYCGC"/>
    <property type="match status" value="1"/>
</dbReference>
<accession>A0A1H9TAB0</accession>
<sequence>MRGNIFLWAVSAIIFSLFLAGCSEENSVSALPDYVTEAAHPGALEAYKYAVSHGDYLEYIPCYCNCQIDPFYHENVKDCFINNRESTEEQIVYDPHGAG</sequence>
<dbReference type="PROSITE" id="PS51257">
    <property type="entry name" value="PROKAR_LIPOPROTEIN"/>
    <property type="match status" value="1"/>
</dbReference>
<dbReference type="InterPro" id="IPR025673">
    <property type="entry name" value="PCYCGC"/>
</dbReference>
<proteinExistence type="predicted"/>
<evidence type="ECO:0000313" key="2">
    <source>
        <dbReference type="Proteomes" id="UP000198571"/>
    </source>
</evidence>
<dbReference type="Proteomes" id="UP000198571">
    <property type="component" value="Unassembled WGS sequence"/>
</dbReference>
<name>A0A1H9TAB0_9BACI</name>
<evidence type="ECO:0008006" key="3">
    <source>
        <dbReference type="Google" id="ProtNLM"/>
    </source>
</evidence>
<evidence type="ECO:0000313" key="1">
    <source>
        <dbReference type="EMBL" id="SER93573.1"/>
    </source>
</evidence>
<dbReference type="EMBL" id="FOGT01000005">
    <property type="protein sequence ID" value="SER93573.1"/>
    <property type="molecule type" value="Genomic_DNA"/>
</dbReference>
<keyword evidence="2" id="KW-1185">Reference proteome</keyword>